<dbReference type="Gene3D" id="1.25.40.10">
    <property type="entry name" value="Tetratricopeptide repeat domain"/>
    <property type="match status" value="1"/>
</dbReference>
<feature type="chain" id="PRO_5024364249" evidence="2">
    <location>
        <begin position="23"/>
        <end position="285"/>
    </location>
</feature>
<name>A0A5M6ZL21_9PROT</name>
<dbReference type="EMBL" id="VWOJ01000001">
    <property type="protein sequence ID" value="KAA5805010.1"/>
    <property type="molecule type" value="Genomic_DNA"/>
</dbReference>
<dbReference type="Proteomes" id="UP000325122">
    <property type="component" value="Unassembled WGS sequence"/>
</dbReference>
<feature type="region of interest" description="Disordered" evidence="1">
    <location>
        <begin position="120"/>
        <end position="175"/>
    </location>
</feature>
<dbReference type="SUPFAM" id="SSF48452">
    <property type="entry name" value="TPR-like"/>
    <property type="match status" value="1"/>
</dbReference>
<evidence type="ECO:0000256" key="1">
    <source>
        <dbReference type="SAM" id="MobiDB-lite"/>
    </source>
</evidence>
<dbReference type="InterPro" id="IPR011990">
    <property type="entry name" value="TPR-like_helical_dom_sf"/>
</dbReference>
<dbReference type="Pfam" id="PF14559">
    <property type="entry name" value="TPR_19"/>
    <property type="match status" value="1"/>
</dbReference>
<comment type="caution">
    <text evidence="3">The sequence shown here is derived from an EMBL/GenBank/DDBJ whole genome shotgun (WGS) entry which is preliminary data.</text>
</comment>
<accession>A0A5M6ZL21</accession>
<proteinExistence type="predicted"/>
<evidence type="ECO:0000313" key="3">
    <source>
        <dbReference type="EMBL" id="KAA5805010.1"/>
    </source>
</evidence>
<keyword evidence="4" id="KW-1185">Reference proteome</keyword>
<organism evidence="3 4">
    <name type="scientific">Alkalicaulis satelles</name>
    <dbReference type="NCBI Taxonomy" id="2609175"/>
    <lineage>
        <taxon>Bacteria</taxon>
        <taxon>Pseudomonadati</taxon>
        <taxon>Pseudomonadota</taxon>
        <taxon>Alphaproteobacteria</taxon>
        <taxon>Maricaulales</taxon>
        <taxon>Maricaulaceae</taxon>
        <taxon>Alkalicaulis</taxon>
    </lineage>
</organism>
<evidence type="ECO:0000256" key="2">
    <source>
        <dbReference type="SAM" id="SignalP"/>
    </source>
</evidence>
<feature type="signal peptide" evidence="2">
    <location>
        <begin position="1"/>
        <end position="22"/>
    </location>
</feature>
<keyword evidence="2" id="KW-0732">Signal</keyword>
<reference evidence="3 4" key="1">
    <citation type="submission" date="2019-09" db="EMBL/GenBank/DDBJ databases">
        <authorList>
            <person name="Kevbrin V."/>
            <person name="Grouzdev D.S."/>
        </authorList>
    </citation>
    <scope>NUCLEOTIDE SEQUENCE [LARGE SCALE GENOMIC DNA]</scope>
    <source>
        <strain evidence="3 4">G-192</strain>
    </source>
</reference>
<protein>
    <submittedName>
        <fullName evidence="3">Uncharacterized protein</fullName>
    </submittedName>
</protein>
<evidence type="ECO:0000313" key="4">
    <source>
        <dbReference type="Proteomes" id="UP000325122"/>
    </source>
</evidence>
<feature type="compositionally biased region" description="Pro residues" evidence="1">
    <location>
        <begin position="158"/>
        <end position="173"/>
    </location>
</feature>
<sequence length="285" mass="28856">MIRMSALALTGLAASLVAPAEAQLRDVMAADRDGAAHLWLAFGTQPRSAVLEGGALHVTGVSDAARAITPAGPAPFSALSVTPDADGLRLELSGAGWIRAEVRQGGVWVQLDAPAGYSAPAPHLTARAPDPASGPSPAEREEAHASIPDPSARTDPALPDPSAQPPASTPAVPPSRTALAAATACAASAQALEDAPWDMDMMIAHGACLAEAGDGSGGAELFERVLAFEPDHASAALGLARIKEARGEHARAAELYEAAARGSRTDGEALAAMAAAQRLRERAGD</sequence>
<gene>
    <name evidence="3" type="ORF">F1654_03165</name>
</gene>
<dbReference type="AlphaFoldDB" id="A0A5M6ZL21"/>
<dbReference type="RefSeq" id="WP_150022041.1">
    <property type="nucleotide sequence ID" value="NZ_VWOJ01000001.1"/>
</dbReference>